<evidence type="ECO:0000313" key="1">
    <source>
        <dbReference type="EMBL" id="PRQ20835.1"/>
    </source>
</evidence>
<accession>A0A2P6PFX2</accession>
<reference evidence="1 2" key="1">
    <citation type="journal article" date="2018" name="Nat. Genet.">
        <title>The Rosa genome provides new insights in the design of modern roses.</title>
        <authorList>
            <person name="Bendahmane M."/>
        </authorList>
    </citation>
    <scope>NUCLEOTIDE SEQUENCE [LARGE SCALE GENOMIC DNA]</scope>
    <source>
        <strain evidence="2">cv. Old Blush</strain>
    </source>
</reference>
<comment type="caution">
    <text evidence="1">The sequence shown here is derived from an EMBL/GenBank/DDBJ whole genome shotgun (WGS) entry which is preliminary data.</text>
</comment>
<name>A0A2P6PFX2_ROSCH</name>
<dbReference type="Proteomes" id="UP000238479">
    <property type="component" value="Chromosome 7"/>
</dbReference>
<sequence length="109" mass="12478">MFVRNIFVNVFLANNDCVKQGSLIYITWASPASFTRNFQQAMLQPGRRRSKGCLMVFSGCMPIPVADVETTKSSCRRFHTQSRLVFHCCCEDQVQFPGNSRWLSFAMIN</sequence>
<dbReference type="AlphaFoldDB" id="A0A2P6PFX2"/>
<gene>
    <name evidence="1" type="ORF">RchiOBHm_Chr7g0232451</name>
</gene>
<organism evidence="1 2">
    <name type="scientific">Rosa chinensis</name>
    <name type="common">China rose</name>
    <dbReference type="NCBI Taxonomy" id="74649"/>
    <lineage>
        <taxon>Eukaryota</taxon>
        <taxon>Viridiplantae</taxon>
        <taxon>Streptophyta</taxon>
        <taxon>Embryophyta</taxon>
        <taxon>Tracheophyta</taxon>
        <taxon>Spermatophyta</taxon>
        <taxon>Magnoliopsida</taxon>
        <taxon>eudicotyledons</taxon>
        <taxon>Gunneridae</taxon>
        <taxon>Pentapetalae</taxon>
        <taxon>rosids</taxon>
        <taxon>fabids</taxon>
        <taxon>Rosales</taxon>
        <taxon>Rosaceae</taxon>
        <taxon>Rosoideae</taxon>
        <taxon>Rosoideae incertae sedis</taxon>
        <taxon>Rosa</taxon>
    </lineage>
</organism>
<proteinExistence type="predicted"/>
<evidence type="ECO:0000313" key="2">
    <source>
        <dbReference type="Proteomes" id="UP000238479"/>
    </source>
</evidence>
<dbReference type="EMBL" id="PDCK01000045">
    <property type="protein sequence ID" value="PRQ20835.1"/>
    <property type="molecule type" value="Genomic_DNA"/>
</dbReference>
<dbReference type="Gramene" id="PRQ20835">
    <property type="protein sequence ID" value="PRQ20835"/>
    <property type="gene ID" value="RchiOBHm_Chr7g0232451"/>
</dbReference>
<protein>
    <submittedName>
        <fullName evidence="1">Uncharacterized protein</fullName>
    </submittedName>
</protein>
<keyword evidence="2" id="KW-1185">Reference proteome</keyword>